<dbReference type="AlphaFoldDB" id="A0A0R3N503"/>
<dbReference type="SUPFAM" id="SSF51735">
    <property type="entry name" value="NAD(P)-binding Rossmann-fold domains"/>
    <property type="match status" value="1"/>
</dbReference>
<sequence length="61" mass="6664">MKSVGRDQRAFCYLSDATEAFLQVLLRGQPGEAYNVGNPSGWISIGDLANRSAGFFRSPLQ</sequence>
<proteinExistence type="predicted"/>
<organism evidence="1 2">
    <name type="scientific">Bradyrhizobium retamae</name>
    <dbReference type="NCBI Taxonomy" id="1300035"/>
    <lineage>
        <taxon>Bacteria</taxon>
        <taxon>Pseudomonadati</taxon>
        <taxon>Pseudomonadota</taxon>
        <taxon>Alphaproteobacteria</taxon>
        <taxon>Hyphomicrobiales</taxon>
        <taxon>Nitrobacteraceae</taxon>
        <taxon>Bradyrhizobium</taxon>
    </lineage>
</organism>
<dbReference type="InterPro" id="IPR036291">
    <property type="entry name" value="NAD(P)-bd_dom_sf"/>
</dbReference>
<comment type="caution">
    <text evidence="1">The sequence shown here is derived from an EMBL/GenBank/DDBJ whole genome shotgun (WGS) entry which is preliminary data.</text>
</comment>
<evidence type="ECO:0000313" key="2">
    <source>
        <dbReference type="Proteomes" id="UP000052023"/>
    </source>
</evidence>
<dbReference type="Proteomes" id="UP000052023">
    <property type="component" value="Unassembled WGS sequence"/>
</dbReference>
<evidence type="ECO:0008006" key="3">
    <source>
        <dbReference type="Google" id="ProtNLM"/>
    </source>
</evidence>
<dbReference type="Gene3D" id="3.40.50.720">
    <property type="entry name" value="NAD(P)-binding Rossmann-like Domain"/>
    <property type="match status" value="1"/>
</dbReference>
<protein>
    <recommendedName>
        <fullName evidence="3">NAD-dependent epimerase/dehydratase domain-containing protein</fullName>
    </recommendedName>
</protein>
<accession>A0A0R3N503</accession>
<evidence type="ECO:0000313" key="1">
    <source>
        <dbReference type="EMBL" id="KRR24973.1"/>
    </source>
</evidence>
<reference evidence="1 2" key="1">
    <citation type="submission" date="2014-03" db="EMBL/GenBank/DDBJ databases">
        <title>Bradyrhizobium valentinum sp. nov., isolated from effective nodules of Lupinus mariae-josephae, a lupine endemic of basic-lime soils in Eastern Spain.</title>
        <authorList>
            <person name="Duran D."/>
            <person name="Rey L."/>
            <person name="Navarro A."/>
            <person name="Busquets A."/>
            <person name="Imperial J."/>
            <person name="Ruiz-Argueso T."/>
        </authorList>
    </citation>
    <scope>NUCLEOTIDE SEQUENCE [LARGE SCALE GENOMIC DNA]</scope>
    <source>
        <strain evidence="1 2">Ro19</strain>
    </source>
</reference>
<gene>
    <name evidence="1" type="ORF">CQ13_39960</name>
</gene>
<name>A0A0R3N503_9BRAD</name>
<dbReference type="EMBL" id="LLYA01000150">
    <property type="protein sequence ID" value="KRR24973.1"/>
    <property type="molecule type" value="Genomic_DNA"/>
</dbReference>
<keyword evidence="2" id="KW-1185">Reference proteome</keyword>